<organism evidence="1 2">
    <name type="scientific">Pistacia atlantica</name>
    <dbReference type="NCBI Taxonomy" id="434234"/>
    <lineage>
        <taxon>Eukaryota</taxon>
        <taxon>Viridiplantae</taxon>
        <taxon>Streptophyta</taxon>
        <taxon>Embryophyta</taxon>
        <taxon>Tracheophyta</taxon>
        <taxon>Spermatophyta</taxon>
        <taxon>Magnoliopsida</taxon>
        <taxon>eudicotyledons</taxon>
        <taxon>Gunneridae</taxon>
        <taxon>Pentapetalae</taxon>
        <taxon>rosids</taxon>
        <taxon>malvids</taxon>
        <taxon>Sapindales</taxon>
        <taxon>Anacardiaceae</taxon>
        <taxon>Pistacia</taxon>
    </lineage>
</organism>
<protein>
    <submittedName>
        <fullName evidence="1">Uncharacterized protein</fullName>
    </submittedName>
</protein>
<keyword evidence="2" id="KW-1185">Reference proteome</keyword>
<name>A0ACC1BFW5_9ROSI</name>
<proteinExistence type="predicted"/>
<evidence type="ECO:0000313" key="1">
    <source>
        <dbReference type="EMBL" id="KAJ0097920.1"/>
    </source>
</evidence>
<dbReference type="EMBL" id="CM047901">
    <property type="protein sequence ID" value="KAJ0097920.1"/>
    <property type="molecule type" value="Genomic_DNA"/>
</dbReference>
<gene>
    <name evidence="1" type="ORF">Patl1_28150</name>
</gene>
<dbReference type="Proteomes" id="UP001164250">
    <property type="component" value="Chromosome 5"/>
</dbReference>
<reference evidence="2" key="1">
    <citation type="journal article" date="2023" name="G3 (Bethesda)">
        <title>Genome assembly and association tests identify interacting loci associated with vigor, precocity, and sex in interspecific pistachio rootstocks.</title>
        <authorList>
            <person name="Palmer W."/>
            <person name="Jacygrad E."/>
            <person name="Sagayaradj S."/>
            <person name="Cavanaugh K."/>
            <person name="Han R."/>
            <person name="Bertier L."/>
            <person name="Beede B."/>
            <person name="Kafkas S."/>
            <person name="Golino D."/>
            <person name="Preece J."/>
            <person name="Michelmore R."/>
        </authorList>
    </citation>
    <scope>NUCLEOTIDE SEQUENCE [LARGE SCALE GENOMIC DNA]</scope>
</reference>
<comment type="caution">
    <text evidence="1">The sequence shown here is derived from an EMBL/GenBank/DDBJ whole genome shotgun (WGS) entry which is preliminary data.</text>
</comment>
<evidence type="ECO:0000313" key="2">
    <source>
        <dbReference type="Proteomes" id="UP001164250"/>
    </source>
</evidence>
<accession>A0ACC1BFW5</accession>
<sequence>MYWGFLVSNLKPECILICLQIARAFGASDIIAVDIHDEKLQKAKSFGATHTVNAIQEDAIEKIREITGGLGVDVAVEALGKPQTFLQCTQSVKDGGKAVMVGLTQSGAVGEIDINRLVRRKFCELSCSSQ</sequence>